<sequence>MTSNELNVFKYADSIRVSQNSSIDAPLSPTNANLAFEGQPDEYDYDLVERIFETEQDDNDFPEIFSNMHIPNLGPVDHIFQPLLSNTPLQENTSLPHPAKTVNSDDVDPTLIRSSVQEDSAIPNIEVTHTVENNLSPCFATGSPTPKHTQTNPSSLYLYRLGKDEKTLDFVLAYIKSMPGTTSTNPSGQRQCVYLTHYNSSCRRSFDTLPEAVEHVEKHLKNRRCISRRLAEFSKRKVNFLPATRETILQPECLCPVGLDDSRLRGPYAKEREEVAGGTKVVLMGGRVVGALEGNQGGVNAHGKRGMSIDSAGMTSRATSLVHVPERSATMPNPNPTITFGSTERAALLSVEKGGLSASGASAGATATAVTANMGPRGMAAWTQEECDTG</sequence>
<dbReference type="AlphaFoldDB" id="A0A0C9UHK5"/>
<evidence type="ECO:0000256" key="1">
    <source>
        <dbReference type="SAM" id="MobiDB-lite"/>
    </source>
</evidence>
<dbReference type="Proteomes" id="UP000054279">
    <property type="component" value="Unassembled WGS sequence"/>
</dbReference>
<evidence type="ECO:0000313" key="2">
    <source>
        <dbReference type="EMBL" id="KIJ24876.1"/>
    </source>
</evidence>
<reference evidence="2 3" key="1">
    <citation type="submission" date="2014-06" db="EMBL/GenBank/DDBJ databases">
        <title>Evolutionary Origins and Diversification of the Mycorrhizal Mutualists.</title>
        <authorList>
            <consortium name="DOE Joint Genome Institute"/>
            <consortium name="Mycorrhizal Genomics Consortium"/>
            <person name="Kohler A."/>
            <person name="Kuo A."/>
            <person name="Nagy L.G."/>
            <person name="Floudas D."/>
            <person name="Copeland A."/>
            <person name="Barry K.W."/>
            <person name="Cichocki N."/>
            <person name="Veneault-Fourrey C."/>
            <person name="LaButti K."/>
            <person name="Lindquist E.A."/>
            <person name="Lipzen A."/>
            <person name="Lundell T."/>
            <person name="Morin E."/>
            <person name="Murat C."/>
            <person name="Riley R."/>
            <person name="Ohm R."/>
            <person name="Sun H."/>
            <person name="Tunlid A."/>
            <person name="Henrissat B."/>
            <person name="Grigoriev I.V."/>
            <person name="Hibbett D.S."/>
            <person name="Martin F."/>
        </authorList>
    </citation>
    <scope>NUCLEOTIDE SEQUENCE [LARGE SCALE GENOMIC DNA]</scope>
    <source>
        <strain evidence="2 3">SS14</strain>
    </source>
</reference>
<proteinExistence type="predicted"/>
<feature type="region of interest" description="Disordered" evidence="1">
    <location>
        <begin position="89"/>
        <end position="108"/>
    </location>
</feature>
<keyword evidence="3" id="KW-1185">Reference proteome</keyword>
<organism evidence="2 3">
    <name type="scientific">Sphaerobolus stellatus (strain SS14)</name>
    <dbReference type="NCBI Taxonomy" id="990650"/>
    <lineage>
        <taxon>Eukaryota</taxon>
        <taxon>Fungi</taxon>
        <taxon>Dikarya</taxon>
        <taxon>Basidiomycota</taxon>
        <taxon>Agaricomycotina</taxon>
        <taxon>Agaricomycetes</taxon>
        <taxon>Phallomycetidae</taxon>
        <taxon>Geastrales</taxon>
        <taxon>Sphaerobolaceae</taxon>
        <taxon>Sphaerobolus</taxon>
    </lineage>
</organism>
<name>A0A0C9UHK5_SPHS4</name>
<gene>
    <name evidence="2" type="ORF">M422DRAFT_274240</name>
</gene>
<accession>A0A0C9UHK5</accession>
<dbReference type="EMBL" id="KN837450">
    <property type="protein sequence ID" value="KIJ24876.1"/>
    <property type="molecule type" value="Genomic_DNA"/>
</dbReference>
<dbReference type="HOGENOM" id="CLU_708174_0_0_1"/>
<evidence type="ECO:0000313" key="3">
    <source>
        <dbReference type="Proteomes" id="UP000054279"/>
    </source>
</evidence>
<protein>
    <submittedName>
        <fullName evidence="2">Unplaced genomic scaffold SPHSTscaffold_375, whole genome shotgun sequence</fullName>
    </submittedName>
</protein>